<dbReference type="EMBL" id="KJ489397">
    <property type="protein sequence ID" value="AHZ09640.1"/>
    <property type="molecule type" value="Genomic_DNA"/>
</dbReference>
<sequence length="77" mass="8829">MAVVFDKTVPEISITGTCHDDIDISYNGANGFLIELQNYHDGKYVNAPIDRDDIPKIIEYLCYMYNYQNEYVDKGGK</sequence>
<evidence type="ECO:0000313" key="2">
    <source>
        <dbReference type="Proteomes" id="UP000026902"/>
    </source>
</evidence>
<protein>
    <submittedName>
        <fullName evidence="1">Uncharacterized protein</fullName>
    </submittedName>
</protein>
<evidence type="ECO:0000313" key="1">
    <source>
        <dbReference type="EMBL" id="AHZ09640.1"/>
    </source>
</evidence>
<proteinExistence type="predicted"/>
<dbReference type="KEGG" id="vg:19526506"/>
<dbReference type="Proteomes" id="UP000026902">
    <property type="component" value="Segment"/>
</dbReference>
<keyword evidence="2" id="KW-1185">Reference proteome</keyword>
<dbReference type="GeneID" id="19526506"/>
<organism evidence="1 2">
    <name type="scientific">Bacillus phage CAM003</name>
    <dbReference type="NCBI Taxonomy" id="1486657"/>
    <lineage>
        <taxon>Viruses</taxon>
        <taxon>Duplodnaviria</taxon>
        <taxon>Heunggongvirae</taxon>
        <taxon>Uroviricota</taxon>
        <taxon>Caudoviricetes</taxon>
        <taxon>Herelleviridae</taxon>
        <taxon>Bastillevirinae</taxon>
        <taxon>Bastillevirus</taxon>
        <taxon>Bastillevirus CAM003</taxon>
    </lineage>
</organism>
<name>A0A024AZP6_9CAUD</name>
<accession>A0A024AZP6</accession>
<dbReference type="RefSeq" id="YP_009037106.1">
    <property type="nucleotide sequence ID" value="NC_024216.1"/>
</dbReference>
<reference evidence="2" key="1">
    <citation type="submission" date="2014-09" db="EMBL/GenBank/DDBJ databases">
        <authorList>
            <person name="Sauder A.B."/>
            <person name="McKenzie Q.R."/>
            <person name="Temple L.M."/>
            <person name="Alexis B.K."/>
            <person name="Al-Atrache Z."/>
            <person name="Lewis L.O."/>
            <person name="Loesser-Casey K.E."/>
            <person name="Mitchell K.J."/>
        </authorList>
    </citation>
    <scope>NUCLEOTIDE SEQUENCE [LARGE SCALE GENOMIC DNA]</scope>
</reference>